<feature type="compositionally biased region" description="Polar residues" evidence="1">
    <location>
        <begin position="133"/>
        <end position="142"/>
    </location>
</feature>
<dbReference type="AlphaFoldDB" id="A0A139H3A0"/>
<protein>
    <submittedName>
        <fullName evidence="2">Uncharacterized protein</fullName>
    </submittedName>
</protein>
<comment type="caution">
    <text evidence="2">The sequence shown here is derived from an EMBL/GenBank/DDBJ whole genome shotgun (WGS) entry which is preliminary data.</text>
</comment>
<feature type="region of interest" description="Disordered" evidence="1">
    <location>
        <begin position="125"/>
        <end position="144"/>
    </location>
</feature>
<organism evidence="2 3">
    <name type="scientific">Pseudocercospora eumusae</name>
    <dbReference type="NCBI Taxonomy" id="321146"/>
    <lineage>
        <taxon>Eukaryota</taxon>
        <taxon>Fungi</taxon>
        <taxon>Dikarya</taxon>
        <taxon>Ascomycota</taxon>
        <taxon>Pezizomycotina</taxon>
        <taxon>Dothideomycetes</taxon>
        <taxon>Dothideomycetidae</taxon>
        <taxon>Mycosphaerellales</taxon>
        <taxon>Mycosphaerellaceae</taxon>
        <taxon>Pseudocercospora</taxon>
    </lineage>
</organism>
<feature type="region of interest" description="Disordered" evidence="1">
    <location>
        <begin position="64"/>
        <end position="120"/>
    </location>
</feature>
<reference evidence="2 3" key="1">
    <citation type="submission" date="2015-07" db="EMBL/GenBank/DDBJ databases">
        <title>Comparative genomics of the Sigatoka disease complex on banana suggests a link between parallel evolutionary changes in Pseudocercospora fijiensis and Pseudocercospora eumusae and increased virulence on the banana host.</title>
        <authorList>
            <person name="Chang T.-C."/>
            <person name="Salvucci A."/>
            <person name="Crous P.W."/>
            <person name="Stergiopoulos I."/>
        </authorList>
    </citation>
    <scope>NUCLEOTIDE SEQUENCE [LARGE SCALE GENOMIC DNA]</scope>
    <source>
        <strain evidence="2 3">CBS 114824</strain>
    </source>
</reference>
<gene>
    <name evidence="2" type="ORF">AC578_4225</name>
</gene>
<dbReference type="EMBL" id="LFZN01000159">
    <property type="protein sequence ID" value="KXS96914.1"/>
    <property type="molecule type" value="Genomic_DNA"/>
</dbReference>
<keyword evidence="3" id="KW-1185">Reference proteome</keyword>
<evidence type="ECO:0000313" key="3">
    <source>
        <dbReference type="Proteomes" id="UP000070133"/>
    </source>
</evidence>
<evidence type="ECO:0000313" key="2">
    <source>
        <dbReference type="EMBL" id="KXS96914.1"/>
    </source>
</evidence>
<evidence type="ECO:0000256" key="1">
    <source>
        <dbReference type="SAM" id="MobiDB-lite"/>
    </source>
</evidence>
<dbReference type="Proteomes" id="UP000070133">
    <property type="component" value="Unassembled WGS sequence"/>
</dbReference>
<proteinExistence type="predicted"/>
<name>A0A139H3A0_9PEZI</name>
<accession>A0A139H3A0</accession>
<feature type="compositionally biased region" description="Polar residues" evidence="1">
    <location>
        <begin position="77"/>
        <end position="90"/>
    </location>
</feature>
<sequence length="168" mass="18635">MGDPRKSHLWPKPAGRENSDRLLETLYRRPLEIIQDHFITTLHQTGDDGRSWIHFAELGALNSSTPDLSPADDPTEWPSSNASKHISPQSDLRRCHALDPASPTGSRVETADPGKARMWTSRNSGLARPTVRAPTSQASTTRRPCGKALASIPENLRQLKTLRVQILM</sequence>